<organism evidence="1 2">
    <name type="scientific">Phenylobacterium deserti</name>
    <dbReference type="NCBI Taxonomy" id="1914756"/>
    <lineage>
        <taxon>Bacteria</taxon>
        <taxon>Pseudomonadati</taxon>
        <taxon>Pseudomonadota</taxon>
        <taxon>Alphaproteobacteria</taxon>
        <taxon>Caulobacterales</taxon>
        <taxon>Caulobacteraceae</taxon>
        <taxon>Phenylobacterium</taxon>
    </lineage>
</organism>
<gene>
    <name evidence="1" type="ORF">DJ018_04880</name>
</gene>
<keyword evidence="2" id="KW-1185">Reference proteome</keyword>
<dbReference type="AlphaFoldDB" id="A0A328ASI8"/>
<evidence type="ECO:0000313" key="1">
    <source>
        <dbReference type="EMBL" id="RAK57285.1"/>
    </source>
</evidence>
<name>A0A328ASI8_9CAUL</name>
<dbReference type="Proteomes" id="UP000249725">
    <property type="component" value="Unassembled WGS sequence"/>
</dbReference>
<proteinExistence type="predicted"/>
<protein>
    <submittedName>
        <fullName evidence="1">Uncharacterized protein</fullName>
    </submittedName>
</protein>
<comment type="caution">
    <text evidence="1">The sequence shown here is derived from an EMBL/GenBank/DDBJ whole genome shotgun (WGS) entry which is preliminary data.</text>
</comment>
<accession>A0A328ASI8</accession>
<reference evidence="2" key="1">
    <citation type="submission" date="2018-05" db="EMBL/GenBank/DDBJ databases">
        <authorList>
            <person name="Li X."/>
        </authorList>
    </citation>
    <scope>NUCLEOTIDE SEQUENCE [LARGE SCALE GENOMIC DNA]</scope>
    <source>
        <strain evidence="2">YIM 73061</strain>
    </source>
</reference>
<evidence type="ECO:0000313" key="2">
    <source>
        <dbReference type="Proteomes" id="UP000249725"/>
    </source>
</evidence>
<dbReference type="EMBL" id="QFYR01000001">
    <property type="protein sequence ID" value="RAK57285.1"/>
    <property type="molecule type" value="Genomic_DNA"/>
</dbReference>
<sequence length="88" mass="9525">MATVISVYEEQPNGGPQRHDFNLSDFGGQLPANGDLIIKPHSLSADGPEVWEVVARYHQPGRGFDAEGALRVVVRSRLATEAEKALLA</sequence>